<dbReference type="Gene3D" id="3.10.310.70">
    <property type="match status" value="1"/>
</dbReference>
<dbReference type="Proteomes" id="UP001165283">
    <property type="component" value="Unassembled WGS sequence"/>
</dbReference>
<accession>A0ABT1A251</accession>
<dbReference type="InterPro" id="IPR011059">
    <property type="entry name" value="Metal-dep_hydrolase_composite"/>
</dbReference>
<name>A0ABT1A251_9PSEU</name>
<evidence type="ECO:0000313" key="2">
    <source>
        <dbReference type="EMBL" id="MCO1657085.1"/>
    </source>
</evidence>
<dbReference type="InterPro" id="IPR033932">
    <property type="entry name" value="YtcJ-like"/>
</dbReference>
<organism evidence="2 3">
    <name type="scientific">Pseudonocardia humida</name>
    <dbReference type="NCBI Taxonomy" id="2800819"/>
    <lineage>
        <taxon>Bacteria</taxon>
        <taxon>Bacillati</taxon>
        <taxon>Actinomycetota</taxon>
        <taxon>Actinomycetes</taxon>
        <taxon>Pseudonocardiales</taxon>
        <taxon>Pseudonocardiaceae</taxon>
        <taxon>Pseudonocardia</taxon>
    </lineage>
</organism>
<evidence type="ECO:0000313" key="3">
    <source>
        <dbReference type="Proteomes" id="UP001165283"/>
    </source>
</evidence>
<dbReference type="InterPro" id="IPR032466">
    <property type="entry name" value="Metal_Hydrolase"/>
</dbReference>
<comment type="caution">
    <text evidence="2">The sequence shown here is derived from an EMBL/GenBank/DDBJ whole genome shotgun (WGS) entry which is preliminary data.</text>
</comment>
<dbReference type="CDD" id="cd01300">
    <property type="entry name" value="YtcJ_like"/>
    <property type="match status" value="1"/>
</dbReference>
<protein>
    <submittedName>
        <fullName evidence="2">Amidohydrolase</fullName>
    </submittedName>
</protein>
<sequence>MPTGKPADLLVSGAVVHTLNPARPRAEAFGVRGGEIIAVGSAAELANLSGPGTAVVDLDGAVVLPGLMDVHNHHAAAGEADLHRLQFPPTASVEEILASVRDRVRARPDEAWVVGGTWGSTLLDRLADPASLDALDKASFGRPVLLTDDSHHNRWANTAAMRLAGVLGLAGDPAGGHIVRGQDGAPTGLLFEAAGAMVEKARVDSLDPDVEWHARNSERAVEILHSFGVTAFQDAGVSLELLAALQRLDEQGRLNAWVVSSMLINDIILGMDVVGEELLAQGERFRTRHHRPDFAKIFLDGVPTTLTGAFLDPYLPDETHGACHRGQTTMSVGELAGWLRRAGELGVGLKVHCTGDASARMVLDVVAEARAEGLQVPTVQIAHGQFLHPDDVPRFGELGVVNDMSPALWFPGVIVDALRAVLPEPRASRMQPVRSLLDSGALVAGGSDWPVAPSPDPWTGIAGLVTRRDPTGQFAGELWPEQAIGVTEAIAAYTTGAARAMGLSGVTGSLTPGLSADFVVLDRDPFAVPTEELGATTTLQTWFAGRRVFTRG</sequence>
<gene>
    <name evidence="2" type="ORF">KDL28_18655</name>
</gene>
<dbReference type="Gene3D" id="3.20.20.140">
    <property type="entry name" value="Metal-dependent hydrolases"/>
    <property type="match status" value="1"/>
</dbReference>
<dbReference type="PANTHER" id="PTHR22642:SF2">
    <property type="entry name" value="PROTEIN LONG AFTER FAR-RED 3"/>
    <property type="match status" value="1"/>
</dbReference>
<feature type="domain" description="Amidohydrolase 3" evidence="1">
    <location>
        <begin position="55"/>
        <end position="549"/>
    </location>
</feature>
<reference evidence="2" key="1">
    <citation type="submission" date="2021-04" db="EMBL/GenBank/DDBJ databases">
        <title>Pseudonocardia sp. nov., isolated from sandy soil of mangrove forest.</title>
        <authorList>
            <person name="Zan Z."/>
            <person name="Huang R."/>
            <person name="Liu W."/>
        </authorList>
    </citation>
    <scope>NUCLEOTIDE SEQUENCE</scope>
    <source>
        <strain evidence="2">S2-4</strain>
    </source>
</reference>
<keyword evidence="3" id="KW-1185">Reference proteome</keyword>
<dbReference type="SUPFAM" id="SSF51338">
    <property type="entry name" value="Composite domain of metallo-dependent hydrolases"/>
    <property type="match status" value="1"/>
</dbReference>
<proteinExistence type="predicted"/>
<dbReference type="PANTHER" id="PTHR22642">
    <property type="entry name" value="IMIDAZOLONEPROPIONASE"/>
    <property type="match status" value="1"/>
</dbReference>
<evidence type="ECO:0000259" key="1">
    <source>
        <dbReference type="Pfam" id="PF07969"/>
    </source>
</evidence>
<dbReference type="InterPro" id="IPR013108">
    <property type="entry name" value="Amidohydro_3"/>
</dbReference>
<dbReference type="SUPFAM" id="SSF51556">
    <property type="entry name" value="Metallo-dependent hydrolases"/>
    <property type="match status" value="1"/>
</dbReference>
<dbReference type="Pfam" id="PF07969">
    <property type="entry name" value="Amidohydro_3"/>
    <property type="match status" value="1"/>
</dbReference>
<dbReference type="EMBL" id="JAGSOV010000039">
    <property type="protein sequence ID" value="MCO1657085.1"/>
    <property type="molecule type" value="Genomic_DNA"/>
</dbReference>
<dbReference type="Gene3D" id="2.30.40.10">
    <property type="entry name" value="Urease, subunit C, domain 1"/>
    <property type="match status" value="1"/>
</dbReference>